<evidence type="ECO:0008006" key="5">
    <source>
        <dbReference type="Google" id="ProtNLM"/>
    </source>
</evidence>
<reference evidence="3" key="1">
    <citation type="submission" date="2022-10" db="EMBL/GenBank/DDBJ databases">
        <title>WGS of marine actinomycetes from Thailand.</title>
        <authorList>
            <person name="Thawai C."/>
        </authorList>
    </citation>
    <scope>NUCLEOTIDE SEQUENCE</scope>
    <source>
        <strain evidence="3">SW21</strain>
    </source>
</reference>
<dbReference type="RefSeq" id="WP_235723946.1">
    <property type="nucleotide sequence ID" value="NZ_JAPKFM010000003.1"/>
</dbReference>
<comment type="caution">
    <text evidence="3">The sequence shown here is derived from an EMBL/GenBank/DDBJ whole genome shotgun (WGS) entry which is preliminary data.</text>
</comment>
<keyword evidence="4" id="KW-1185">Reference proteome</keyword>
<feature type="region of interest" description="Disordered" evidence="1">
    <location>
        <begin position="227"/>
        <end position="246"/>
    </location>
</feature>
<sequence length="262" mass="26457">MRVRVLRGRGASVMVIAVMAATASLVGCGDGTVPPASVATSAVPADLLLAPGQLPGGFAPAQLAVADLVEGNRGNIEAANAAEVTPPDCRPTADADLNEQIDAANSAVLAARSSTASLVELVTTAQRDIPADIAASTGRCAITTTVIREGNLRGARIVTRYTELPTPAQMQGSDRLHQALVLRSDVTTTLPDGAASTQVGFAGYALLSPAAEQTAASDAVTVQLTMSGESTPASDPPTDAQPPVTDAAFGKLFDDAVNAASR</sequence>
<gene>
    <name evidence="3" type="ORF">OSB52_04230</name>
</gene>
<name>A0A9X3I3L7_9ACTN</name>
<protein>
    <recommendedName>
        <fullName evidence="5">DUF5642 domain-containing protein</fullName>
    </recommendedName>
</protein>
<proteinExistence type="predicted"/>
<accession>A0A9X3I3L7</accession>
<evidence type="ECO:0000256" key="1">
    <source>
        <dbReference type="SAM" id="MobiDB-lite"/>
    </source>
</evidence>
<dbReference type="PROSITE" id="PS51257">
    <property type="entry name" value="PROKAR_LIPOPROTEIN"/>
    <property type="match status" value="1"/>
</dbReference>
<evidence type="ECO:0000313" key="3">
    <source>
        <dbReference type="EMBL" id="MCX2963296.1"/>
    </source>
</evidence>
<dbReference type="Proteomes" id="UP001143347">
    <property type="component" value="Unassembled WGS sequence"/>
</dbReference>
<dbReference type="AlphaFoldDB" id="A0A9X3I3L7"/>
<organism evidence="3 4">
    <name type="scientific">Gordonia aquimaris</name>
    <dbReference type="NCBI Taxonomy" id="2984863"/>
    <lineage>
        <taxon>Bacteria</taxon>
        <taxon>Bacillati</taxon>
        <taxon>Actinomycetota</taxon>
        <taxon>Actinomycetes</taxon>
        <taxon>Mycobacteriales</taxon>
        <taxon>Gordoniaceae</taxon>
        <taxon>Gordonia</taxon>
    </lineage>
</organism>
<keyword evidence="2" id="KW-0732">Signal</keyword>
<feature type="signal peptide" evidence="2">
    <location>
        <begin position="1"/>
        <end position="20"/>
    </location>
</feature>
<evidence type="ECO:0000256" key="2">
    <source>
        <dbReference type="SAM" id="SignalP"/>
    </source>
</evidence>
<dbReference type="EMBL" id="JAPKFM010000003">
    <property type="protein sequence ID" value="MCX2963296.1"/>
    <property type="molecule type" value="Genomic_DNA"/>
</dbReference>
<evidence type="ECO:0000313" key="4">
    <source>
        <dbReference type="Proteomes" id="UP001143347"/>
    </source>
</evidence>
<feature type="chain" id="PRO_5040853128" description="DUF5642 domain-containing protein" evidence="2">
    <location>
        <begin position="21"/>
        <end position="262"/>
    </location>
</feature>